<dbReference type="HOGENOM" id="CLU_024804_0_0_1"/>
<dbReference type="AlphaFoldDB" id="A0A0C3CH57"/>
<keyword evidence="3" id="KW-1185">Reference proteome</keyword>
<dbReference type="EMBL" id="KN831775">
    <property type="protein sequence ID" value="KIM43489.1"/>
    <property type="molecule type" value="Genomic_DNA"/>
</dbReference>
<gene>
    <name evidence="2" type="ORF">M413DRAFT_25852</name>
</gene>
<evidence type="ECO:0000313" key="2">
    <source>
        <dbReference type="EMBL" id="KIM43489.1"/>
    </source>
</evidence>
<organism evidence="2 3">
    <name type="scientific">Hebeloma cylindrosporum</name>
    <dbReference type="NCBI Taxonomy" id="76867"/>
    <lineage>
        <taxon>Eukaryota</taxon>
        <taxon>Fungi</taxon>
        <taxon>Dikarya</taxon>
        <taxon>Basidiomycota</taxon>
        <taxon>Agaricomycotina</taxon>
        <taxon>Agaricomycetes</taxon>
        <taxon>Agaricomycetidae</taxon>
        <taxon>Agaricales</taxon>
        <taxon>Agaricineae</taxon>
        <taxon>Hymenogastraceae</taxon>
        <taxon>Hebeloma</taxon>
    </lineage>
</organism>
<protein>
    <submittedName>
        <fullName evidence="2">Uncharacterized protein</fullName>
    </submittedName>
</protein>
<evidence type="ECO:0000313" key="3">
    <source>
        <dbReference type="Proteomes" id="UP000053424"/>
    </source>
</evidence>
<feature type="compositionally biased region" description="Basic and acidic residues" evidence="1">
    <location>
        <begin position="25"/>
        <end position="39"/>
    </location>
</feature>
<reference evidence="2 3" key="1">
    <citation type="submission" date="2014-04" db="EMBL/GenBank/DDBJ databases">
        <authorList>
            <consortium name="DOE Joint Genome Institute"/>
            <person name="Kuo A."/>
            <person name="Gay G."/>
            <person name="Dore J."/>
            <person name="Kohler A."/>
            <person name="Nagy L.G."/>
            <person name="Floudas D."/>
            <person name="Copeland A."/>
            <person name="Barry K.W."/>
            <person name="Cichocki N."/>
            <person name="Veneault-Fourrey C."/>
            <person name="LaButti K."/>
            <person name="Lindquist E.A."/>
            <person name="Lipzen A."/>
            <person name="Lundell T."/>
            <person name="Morin E."/>
            <person name="Murat C."/>
            <person name="Sun H."/>
            <person name="Tunlid A."/>
            <person name="Henrissat B."/>
            <person name="Grigoriev I.V."/>
            <person name="Hibbett D.S."/>
            <person name="Martin F."/>
            <person name="Nordberg H.P."/>
            <person name="Cantor M.N."/>
            <person name="Hua S.X."/>
        </authorList>
    </citation>
    <scope>NUCLEOTIDE SEQUENCE [LARGE SCALE GENOMIC DNA]</scope>
    <source>
        <strain evidence="3">h7</strain>
    </source>
</reference>
<proteinExistence type="predicted"/>
<feature type="compositionally biased region" description="Polar residues" evidence="1">
    <location>
        <begin position="54"/>
        <end position="64"/>
    </location>
</feature>
<sequence>MSEPSTTDDFWESFVNSAAFDKECAVGGRREDPSPDHSYSDYTSTPGNVRETDSPSSAGETSESAPHYVSKVDAHLYYYGIRGFRWGPKLIFRMSKDVFHVPQGPAQDVRCMQLLPVYEHQQLGKDDLWAVIRSKRNIQHSSIDLVRFRWVEGEKNEIVEEHEDIEEDSEVNEDVEENEDFDANTYDENDYDDDYKVPPYGTVVTTPVTIWVGVLPDTLTSEVAFHSSNDILDLLKEHSIFDVDVAYRESVARGFNGAELFAPVSDYDPLKAVIDPVTTSLGLPIAGLTTLMSQGTMGFFFRVGKALHAVTARHILFPEDQGNNLYSYREVVLMGTNAFANLLASIKSRIGSLNDTVGMLEERAIRLTEGSRYTAEQAAARLVEDQDKLSKARTAIKELKKFFVQIRKHWTKTADRVIGYVVWSPPISVSPAPHHYTTDICVIKLDEKKFAQNFRANFAFQALRSTIVDFIGKMYSRTNTSSDFEYPFIDRLLKLQGILSPEEIRTPNNEDRNGEPVRYVIKHGLATLTTIGRLNGFESHVRRYFAIGSRDSVEAAIFRYDSGLNSSPFSSRGDSGSIIVDGQGKYVALLTGGTGPTSQSDITYGSPMHWLWDVIKAQFPGADLSFEDDGT</sequence>
<accession>A0A0C3CH57</accession>
<evidence type="ECO:0000256" key="1">
    <source>
        <dbReference type="SAM" id="MobiDB-lite"/>
    </source>
</evidence>
<name>A0A0C3CH57_HEBCY</name>
<dbReference type="Proteomes" id="UP000053424">
    <property type="component" value="Unassembled WGS sequence"/>
</dbReference>
<feature type="region of interest" description="Disordered" evidence="1">
    <location>
        <begin position="25"/>
        <end position="65"/>
    </location>
</feature>
<dbReference type="OrthoDB" id="5424209at2759"/>
<reference evidence="3" key="2">
    <citation type="submission" date="2015-01" db="EMBL/GenBank/DDBJ databases">
        <title>Evolutionary Origins and Diversification of the Mycorrhizal Mutualists.</title>
        <authorList>
            <consortium name="DOE Joint Genome Institute"/>
            <consortium name="Mycorrhizal Genomics Consortium"/>
            <person name="Kohler A."/>
            <person name="Kuo A."/>
            <person name="Nagy L.G."/>
            <person name="Floudas D."/>
            <person name="Copeland A."/>
            <person name="Barry K.W."/>
            <person name="Cichocki N."/>
            <person name="Veneault-Fourrey C."/>
            <person name="LaButti K."/>
            <person name="Lindquist E.A."/>
            <person name="Lipzen A."/>
            <person name="Lundell T."/>
            <person name="Morin E."/>
            <person name="Murat C."/>
            <person name="Riley R."/>
            <person name="Ohm R."/>
            <person name="Sun H."/>
            <person name="Tunlid A."/>
            <person name="Henrissat B."/>
            <person name="Grigoriev I.V."/>
            <person name="Hibbett D.S."/>
            <person name="Martin F."/>
        </authorList>
    </citation>
    <scope>NUCLEOTIDE SEQUENCE [LARGE SCALE GENOMIC DNA]</scope>
    <source>
        <strain evidence="3">h7</strain>
    </source>
</reference>